<dbReference type="NCBIfam" id="TIGR02824">
    <property type="entry name" value="quinone_pig3"/>
    <property type="match status" value="1"/>
</dbReference>
<keyword evidence="2" id="KW-0560">Oxidoreductase</keyword>
<dbReference type="InterPro" id="IPR013154">
    <property type="entry name" value="ADH-like_N"/>
</dbReference>
<evidence type="ECO:0000313" key="5">
    <source>
        <dbReference type="Proteomes" id="UP000662939"/>
    </source>
</evidence>
<dbReference type="Pfam" id="PF13602">
    <property type="entry name" value="ADH_zinc_N_2"/>
    <property type="match status" value="1"/>
</dbReference>
<dbReference type="Gene3D" id="3.40.50.720">
    <property type="entry name" value="NAD(P)-binding Rossmann-like Domain"/>
    <property type="match status" value="1"/>
</dbReference>
<dbReference type="KEGG" id="nav:JQS30_09375"/>
<dbReference type="SUPFAM" id="SSF50129">
    <property type="entry name" value="GroES-like"/>
    <property type="match status" value="1"/>
</dbReference>
<keyword evidence="1" id="KW-0521">NADP</keyword>
<organism evidence="4 5">
    <name type="scientific">Natronoglycomyces albus</name>
    <dbReference type="NCBI Taxonomy" id="2811108"/>
    <lineage>
        <taxon>Bacteria</taxon>
        <taxon>Bacillati</taxon>
        <taxon>Actinomycetota</taxon>
        <taxon>Actinomycetes</taxon>
        <taxon>Glycomycetales</taxon>
        <taxon>Glycomycetaceae</taxon>
        <taxon>Natronoglycomyces</taxon>
    </lineage>
</organism>
<evidence type="ECO:0000256" key="2">
    <source>
        <dbReference type="ARBA" id="ARBA00023002"/>
    </source>
</evidence>
<dbReference type="Pfam" id="PF08240">
    <property type="entry name" value="ADH_N"/>
    <property type="match status" value="1"/>
</dbReference>
<evidence type="ECO:0000256" key="1">
    <source>
        <dbReference type="ARBA" id="ARBA00022857"/>
    </source>
</evidence>
<name>A0A895XDZ3_9ACTN</name>
<dbReference type="PANTHER" id="PTHR48106:SF8">
    <property type="entry name" value="OS02G0805600 PROTEIN"/>
    <property type="match status" value="1"/>
</dbReference>
<dbReference type="InterPro" id="IPR020843">
    <property type="entry name" value="ER"/>
</dbReference>
<accession>A0A895XDZ3</accession>
<dbReference type="Gene3D" id="3.90.180.10">
    <property type="entry name" value="Medium-chain alcohol dehydrogenases, catalytic domain"/>
    <property type="match status" value="1"/>
</dbReference>
<dbReference type="InterPro" id="IPR014189">
    <property type="entry name" value="Quinone_OxRdtase_PIG3"/>
</dbReference>
<proteinExistence type="predicted"/>
<protein>
    <submittedName>
        <fullName evidence="4">NAD(P)H-quinone oxidoreductase</fullName>
    </submittedName>
</protein>
<dbReference type="GO" id="GO:0016651">
    <property type="term" value="F:oxidoreductase activity, acting on NAD(P)H"/>
    <property type="evidence" value="ECO:0007669"/>
    <property type="project" value="TreeGrafter"/>
</dbReference>
<dbReference type="SMART" id="SM00829">
    <property type="entry name" value="PKS_ER"/>
    <property type="match status" value="1"/>
</dbReference>
<feature type="domain" description="Enoyl reductase (ER)" evidence="3">
    <location>
        <begin position="10"/>
        <end position="319"/>
    </location>
</feature>
<dbReference type="RefSeq" id="WP_213170030.1">
    <property type="nucleotide sequence ID" value="NZ_CP070496.1"/>
</dbReference>
<keyword evidence="5" id="KW-1185">Reference proteome</keyword>
<dbReference type="EMBL" id="CP070496">
    <property type="protein sequence ID" value="QSB04031.1"/>
    <property type="molecule type" value="Genomic_DNA"/>
</dbReference>
<dbReference type="SUPFAM" id="SSF51735">
    <property type="entry name" value="NAD(P)-binding Rossmann-fold domains"/>
    <property type="match status" value="1"/>
</dbReference>
<dbReference type="GO" id="GO:0070402">
    <property type="term" value="F:NADPH binding"/>
    <property type="evidence" value="ECO:0007669"/>
    <property type="project" value="TreeGrafter"/>
</dbReference>
<gene>
    <name evidence="4" type="ORF">JQS30_09375</name>
</gene>
<evidence type="ECO:0000313" key="4">
    <source>
        <dbReference type="EMBL" id="QSB04031.1"/>
    </source>
</evidence>
<dbReference type="PANTHER" id="PTHR48106">
    <property type="entry name" value="QUINONE OXIDOREDUCTASE PIG3-RELATED"/>
    <property type="match status" value="1"/>
</dbReference>
<dbReference type="AlphaFoldDB" id="A0A895XDZ3"/>
<dbReference type="InterPro" id="IPR036291">
    <property type="entry name" value="NAD(P)-bd_dom_sf"/>
</dbReference>
<evidence type="ECO:0000259" key="3">
    <source>
        <dbReference type="SMART" id="SM00829"/>
    </source>
</evidence>
<sequence>MRAVVIEAPGGPETLVEADLPDPTPGPEEVVIDIAAVGVNRADLLQRAGHYPPPKGAPAWPGLECSGRISALGDDVTSWELGEEVCALLPGGGYADKVAVHYGLLMAVPDGVDLIDAAALPEAAATVWSNLVDVGEIEEELTVLIHGGAGGIGTFAVQFAKAVDAVVYTTARESNHDGLLELGADVVIDYENEDFVAVLKEAGGADIILDNLGGGYLDRNIAALAPYGQLITIGLQKGRTGEIDMARLMAKRAQITGSTLRSRSLLSRIQILSGVEDDMWPLVEEDEIIMPIHARLPLAEAAQAHRLMEAGGHFGKILLVADEDL</sequence>
<dbReference type="CDD" id="cd05276">
    <property type="entry name" value="p53_inducible_oxidoreductase"/>
    <property type="match status" value="1"/>
</dbReference>
<dbReference type="Proteomes" id="UP000662939">
    <property type="component" value="Chromosome"/>
</dbReference>
<dbReference type="InterPro" id="IPR011032">
    <property type="entry name" value="GroES-like_sf"/>
</dbReference>
<reference evidence="4" key="1">
    <citation type="submission" date="2021-02" db="EMBL/GenBank/DDBJ databases">
        <title>Natronoglycomyces albus gen. nov., sp. nov, a haloalkaliphilic actinobacterium from a soda solonchak soil.</title>
        <authorList>
            <person name="Sorokin D.Y."/>
            <person name="Khijniak T.V."/>
            <person name="Zakharycheva A.P."/>
            <person name="Boueva O.V."/>
            <person name="Ariskina E.V."/>
            <person name="Hahnke R.L."/>
            <person name="Bunk B."/>
            <person name="Sproer C."/>
            <person name="Schumann P."/>
            <person name="Evtushenko L.I."/>
            <person name="Kublanov I.V."/>
        </authorList>
    </citation>
    <scope>NUCLEOTIDE SEQUENCE</scope>
    <source>
        <strain evidence="4">DSM 106290</strain>
    </source>
</reference>